<keyword evidence="2" id="KW-1185">Reference proteome</keyword>
<dbReference type="PATRIC" id="fig|1434120.4.peg.2204"/>
<proteinExistence type="predicted"/>
<organism evidence="1 2">
    <name type="scientific">Methanosarcina siciliae T4/M</name>
    <dbReference type="NCBI Taxonomy" id="1434120"/>
    <lineage>
        <taxon>Archaea</taxon>
        <taxon>Methanobacteriati</taxon>
        <taxon>Methanobacteriota</taxon>
        <taxon>Stenosarchaea group</taxon>
        <taxon>Methanomicrobia</taxon>
        <taxon>Methanosarcinales</taxon>
        <taxon>Methanosarcinaceae</taxon>
        <taxon>Methanosarcina</taxon>
    </lineage>
</organism>
<dbReference type="AlphaFoldDB" id="A0A0E3P4E0"/>
<accession>A0A0E3P4E0</accession>
<protein>
    <recommendedName>
        <fullName evidence="3">ATPase</fullName>
    </recommendedName>
</protein>
<name>A0A0E3P4E0_9EURY</name>
<evidence type="ECO:0000313" key="1">
    <source>
        <dbReference type="EMBL" id="AKB28442.1"/>
    </source>
</evidence>
<reference evidence="1 2" key="1">
    <citation type="submission" date="2014-07" db="EMBL/GenBank/DDBJ databases">
        <title>Methanogenic archaea and the global carbon cycle.</title>
        <authorList>
            <person name="Henriksen J.R."/>
            <person name="Luke J."/>
            <person name="Reinhart S."/>
            <person name="Benedict M.N."/>
            <person name="Youngblut N.D."/>
            <person name="Metcalf M.E."/>
            <person name="Whitaker R.J."/>
            <person name="Metcalf W.W."/>
        </authorList>
    </citation>
    <scope>NUCLEOTIDE SEQUENCE [LARGE SCALE GENOMIC DNA]</scope>
    <source>
        <strain evidence="1 2">T4/M</strain>
    </source>
</reference>
<dbReference type="PANTHER" id="PTHR33295:SF8">
    <property type="entry name" value="AAA+ ATPASE DOMAIN-CONTAINING PROTEIN"/>
    <property type="match status" value="1"/>
</dbReference>
<evidence type="ECO:0008006" key="3">
    <source>
        <dbReference type="Google" id="ProtNLM"/>
    </source>
</evidence>
<dbReference type="Proteomes" id="UP000033111">
    <property type="component" value="Chromosome"/>
</dbReference>
<dbReference type="PANTHER" id="PTHR33295">
    <property type="entry name" value="ATPASE"/>
    <property type="match status" value="1"/>
</dbReference>
<dbReference type="HOGENOM" id="CLU_181224_0_0_2"/>
<sequence length="99" mass="12027">MHLRRKYRDIYYWKNEKQKEVDFLVNEKNVLTQAVQVCWDIESEMTRKRETEGLLLAMDSFELNEGLILTEDVEEEIMVENKKIIFMPVWKWLLVEGET</sequence>
<evidence type="ECO:0000313" key="2">
    <source>
        <dbReference type="Proteomes" id="UP000033111"/>
    </source>
</evidence>
<gene>
    <name evidence="1" type="ORF">MSSIT_1723</name>
</gene>
<dbReference type="EMBL" id="CP009506">
    <property type="protein sequence ID" value="AKB28442.1"/>
    <property type="molecule type" value="Genomic_DNA"/>
</dbReference>
<dbReference type="KEGG" id="msw:MSSIT_1723"/>